<feature type="domain" description="ParB-like N-terminal" evidence="1">
    <location>
        <begin position="5"/>
        <end position="82"/>
    </location>
</feature>
<dbReference type="SUPFAM" id="SSF110849">
    <property type="entry name" value="ParB/Sulfiredoxin"/>
    <property type="match status" value="1"/>
</dbReference>
<sequence length="82" mass="9414">MLQRRLLPIDRVYVPAKRRRTLDAARTDALAEDIMEHGQKTPIQLREDGDRFVLIEGLHRLEALRSLGETEVAAVLVQARVR</sequence>
<keyword evidence="3" id="KW-1185">Reference proteome</keyword>
<evidence type="ECO:0000259" key="1">
    <source>
        <dbReference type="SMART" id="SM00470"/>
    </source>
</evidence>
<accession>A0A1H3WVQ0</accession>
<dbReference type="OrthoDB" id="9816381at2"/>
<evidence type="ECO:0000313" key="2">
    <source>
        <dbReference type="EMBL" id="SDZ91203.1"/>
    </source>
</evidence>
<dbReference type="AlphaFoldDB" id="A0A1H3WVQ0"/>
<dbReference type="Pfam" id="PF02195">
    <property type="entry name" value="ParB_N"/>
    <property type="match status" value="1"/>
</dbReference>
<protein>
    <submittedName>
        <fullName evidence="2">ParB-like nuclease domain-containing protein</fullName>
    </submittedName>
</protein>
<reference evidence="2 3" key="1">
    <citation type="submission" date="2016-10" db="EMBL/GenBank/DDBJ databases">
        <authorList>
            <person name="de Groot N.N."/>
        </authorList>
    </citation>
    <scope>NUCLEOTIDE SEQUENCE [LARGE SCALE GENOMIC DNA]</scope>
    <source>
        <strain evidence="2 3">DSM 15345</strain>
    </source>
</reference>
<gene>
    <name evidence="2" type="ORF">SAMN05444370_102152</name>
</gene>
<dbReference type="InterPro" id="IPR003115">
    <property type="entry name" value="ParB_N"/>
</dbReference>
<dbReference type="RefSeq" id="WP_093248451.1">
    <property type="nucleotide sequence ID" value="NZ_FNQM01000002.1"/>
</dbReference>
<name>A0A1H3WVQ0_9RHOB</name>
<dbReference type="Proteomes" id="UP000198703">
    <property type="component" value="Unassembled WGS sequence"/>
</dbReference>
<dbReference type="STRING" id="89524.SAMN05444370_102152"/>
<dbReference type="InterPro" id="IPR036086">
    <property type="entry name" value="ParB/Sulfiredoxin_sf"/>
</dbReference>
<dbReference type="EMBL" id="FNQM01000002">
    <property type="protein sequence ID" value="SDZ91203.1"/>
    <property type="molecule type" value="Genomic_DNA"/>
</dbReference>
<dbReference type="Gene3D" id="3.90.1530.30">
    <property type="match status" value="1"/>
</dbReference>
<proteinExistence type="predicted"/>
<organism evidence="2 3">
    <name type="scientific">Rubrimonas cliftonensis</name>
    <dbReference type="NCBI Taxonomy" id="89524"/>
    <lineage>
        <taxon>Bacteria</taxon>
        <taxon>Pseudomonadati</taxon>
        <taxon>Pseudomonadota</taxon>
        <taxon>Alphaproteobacteria</taxon>
        <taxon>Rhodobacterales</taxon>
        <taxon>Paracoccaceae</taxon>
        <taxon>Rubrimonas</taxon>
    </lineage>
</organism>
<evidence type="ECO:0000313" key="3">
    <source>
        <dbReference type="Proteomes" id="UP000198703"/>
    </source>
</evidence>
<dbReference type="SMART" id="SM00470">
    <property type="entry name" value="ParB"/>
    <property type="match status" value="1"/>
</dbReference>